<dbReference type="SMART" id="SM00382">
    <property type="entry name" value="AAA"/>
    <property type="match status" value="1"/>
</dbReference>
<proteinExistence type="predicted"/>
<dbReference type="GO" id="GO:0003724">
    <property type="term" value="F:RNA helicase activity"/>
    <property type="evidence" value="ECO:0007669"/>
    <property type="project" value="InterPro"/>
</dbReference>
<dbReference type="OrthoDB" id="9805617at2"/>
<evidence type="ECO:0000256" key="4">
    <source>
        <dbReference type="ARBA" id="ARBA00022840"/>
    </source>
</evidence>
<dbReference type="SMART" id="SM00490">
    <property type="entry name" value="HELICc"/>
    <property type="match status" value="1"/>
</dbReference>
<dbReference type="InterPro" id="IPR027417">
    <property type="entry name" value="P-loop_NTPase"/>
</dbReference>
<dbReference type="NCBIfam" id="TIGR01967">
    <property type="entry name" value="DEAH_box_HrpA"/>
    <property type="match status" value="1"/>
</dbReference>
<dbReference type="SMART" id="SM00847">
    <property type="entry name" value="HA2"/>
    <property type="match status" value="1"/>
</dbReference>
<dbReference type="Pfam" id="PF07717">
    <property type="entry name" value="OB_NTP_bind"/>
    <property type="match status" value="1"/>
</dbReference>
<evidence type="ECO:0000256" key="2">
    <source>
        <dbReference type="ARBA" id="ARBA00022801"/>
    </source>
</evidence>
<evidence type="ECO:0000259" key="5">
    <source>
        <dbReference type="PROSITE" id="PS51192"/>
    </source>
</evidence>
<dbReference type="Pfam" id="PF11898">
    <property type="entry name" value="DUF3418"/>
    <property type="match status" value="1"/>
</dbReference>
<dbReference type="CDD" id="cd18791">
    <property type="entry name" value="SF2_C_RHA"/>
    <property type="match status" value="1"/>
</dbReference>
<dbReference type="InterPro" id="IPR048333">
    <property type="entry name" value="HA2_WH"/>
</dbReference>
<dbReference type="InterPro" id="IPR011709">
    <property type="entry name" value="DEAD-box_helicase_OB_fold"/>
</dbReference>
<evidence type="ECO:0008006" key="9">
    <source>
        <dbReference type="Google" id="ProtNLM"/>
    </source>
</evidence>
<evidence type="ECO:0000256" key="3">
    <source>
        <dbReference type="ARBA" id="ARBA00022806"/>
    </source>
</evidence>
<keyword evidence="8" id="KW-1185">Reference proteome</keyword>
<dbReference type="InterPro" id="IPR007502">
    <property type="entry name" value="Helicase-assoc_dom"/>
</dbReference>
<dbReference type="InterPro" id="IPR001650">
    <property type="entry name" value="Helicase_C-like"/>
</dbReference>
<dbReference type="InterPro" id="IPR014001">
    <property type="entry name" value="Helicase_ATP-bd"/>
</dbReference>
<dbReference type="FunFam" id="1.20.120.1080:FF:000005">
    <property type="entry name" value="ATP-dependent helicase HrpA"/>
    <property type="match status" value="1"/>
</dbReference>
<evidence type="ECO:0000313" key="7">
    <source>
        <dbReference type="EMBL" id="CAA0107854.1"/>
    </source>
</evidence>
<evidence type="ECO:0000259" key="6">
    <source>
        <dbReference type="PROSITE" id="PS51194"/>
    </source>
</evidence>
<dbReference type="PANTHER" id="PTHR18934">
    <property type="entry name" value="ATP-DEPENDENT RNA HELICASE"/>
    <property type="match status" value="1"/>
</dbReference>
<dbReference type="GO" id="GO:0005524">
    <property type="term" value="F:ATP binding"/>
    <property type="evidence" value="ECO:0007669"/>
    <property type="project" value="UniProtKB-KW"/>
</dbReference>
<dbReference type="InterPro" id="IPR003593">
    <property type="entry name" value="AAA+_ATPase"/>
</dbReference>
<dbReference type="FunFam" id="3.40.50.300:FF:001922">
    <property type="entry name" value="DEAH (Asp-Glu-Ala-His) box polypeptide 29"/>
    <property type="match status" value="1"/>
</dbReference>
<reference evidence="7 8" key="1">
    <citation type="submission" date="2019-11" db="EMBL/GenBank/DDBJ databases">
        <authorList>
            <person name="Holert J."/>
        </authorList>
    </citation>
    <scope>NUCLEOTIDE SEQUENCE [LARGE SCALE GENOMIC DNA]</scope>
    <source>
        <strain evidence="7">SB11_3</strain>
    </source>
</reference>
<organism evidence="7 8">
    <name type="scientific">BD1-7 clade bacterium</name>
    <dbReference type="NCBI Taxonomy" id="2029982"/>
    <lineage>
        <taxon>Bacteria</taxon>
        <taxon>Pseudomonadati</taxon>
        <taxon>Pseudomonadota</taxon>
        <taxon>Gammaproteobacteria</taxon>
        <taxon>Cellvibrionales</taxon>
        <taxon>Spongiibacteraceae</taxon>
        <taxon>BD1-7 clade</taxon>
    </lineage>
</organism>
<dbReference type="Gene3D" id="1.20.120.1080">
    <property type="match status" value="1"/>
</dbReference>
<keyword evidence="3" id="KW-0347">Helicase</keyword>
<name>A0A5S9PSY3_9GAMM</name>
<dbReference type="InterPro" id="IPR011545">
    <property type="entry name" value="DEAD/DEAH_box_helicase_dom"/>
</dbReference>
<dbReference type="Pfam" id="PF21010">
    <property type="entry name" value="HA2_C"/>
    <property type="match status" value="1"/>
</dbReference>
<keyword evidence="1" id="KW-0547">Nucleotide-binding</keyword>
<dbReference type="InterPro" id="IPR024590">
    <property type="entry name" value="HrpA_C"/>
</dbReference>
<keyword evidence="2" id="KW-0378">Hydrolase</keyword>
<dbReference type="GO" id="GO:0003723">
    <property type="term" value="F:RNA binding"/>
    <property type="evidence" value="ECO:0007669"/>
    <property type="project" value="TreeGrafter"/>
</dbReference>
<protein>
    <recommendedName>
        <fullName evidence="9">ATP-dependent RNA helicase HrpA</fullName>
    </recommendedName>
</protein>
<dbReference type="Pfam" id="PF04408">
    <property type="entry name" value="WHD_HA2"/>
    <property type="match status" value="1"/>
</dbReference>
<sequence length="1308" mass="150271">MTADRPTPEITPADIAKTLKKDRFHLTRQLKKLQSFSFNRDDSIKQFEKLNGRLVDQCRHSQKILAARKDITLEIEYPDLPISQRRDEIAELIRKHQVVVVAGETGSGKTTQLSKLCLDLGRGREGLIGHTQPRRVAASAVATRVAEEVGVTLGQEVGYQVRFTDHSTDTTLLKLMTDGVLLAEIPHDRFLEKYDTLIIDEAHERSLNIDFLLGYIKRILPRRPDLKVIITSATIDLEKFSVHFDNAPVIEVSGRTWPVDMEYRSLGEIGDGVDLSEGIYQVVKEIEANEKASPEKSQLGDVLVFLPGEHHIREASLLLRRSDLRQTQILPLYARLNSAEHRKIFNPDKTAGRRIILATNVAETSLTVPGIRYVIDSGLARMSRYSHRAKVQRLPIEKVSQASANQRAGRCGRIGPGICYRLYDETDFTTRDAFTQPEIQRTNLSAVILQMQIMRLGLVEDFPFLEPPDQRLINDGTKQLVELAALTPTRQLTDTGRQLAQLPVDPRLARIVVEAAKEDCLKEVLVIAAALSIQDPRDAPADKREAAREKHSRFKDTESDFVSLLALWDYVEEQRQALSRNQFRRMCQKEFLSWQRLGEWRETHAQIKRICHRLGFKENIEARDYNRVHRALLTGLLTNIGFQAEPKLFDGTRNRKFRLFPTSHLARKPPKWVMAGDLIETSQLYGHNVARIDPEWLLDIAAHLLKHTYFEPHWSTKQNQALAYQKTSLYGLVIEEKKRVSFSQIDPVVSRELFIRSGLVEEQLRTNAPFYRHNRKLRSDIAGIEEKSRRRDLLANDDDIYQFYDQRVPETVTNLASFDRWRKKAEKKEPKLLFADETLFCSSDAGDAVDGQFPDHIDHKDVSYALSYRFQPGHKDDGITVRVPVTTLNRVPRFLFEWLVPGLLMEKCEALLRVLPKQYRRALVPIPQTAARIVPELQASDASLCQSLAAMIKKLNGLDIPPDAWNPEAVDDYYRVQFHLIGEDNETLSRSRDLGYLLKTYGHMVQDALDNKVVKAAETYTRWTFGDISKEKEFVQAGSRVKSFPAIKDNGDSVSLTLADYPHVQAQVHRKGLVRLAMLTLPQQVKYLRKEMLRGNELQLKLSAEYDKKQLVEDLIAASFNHCFFGDELVFDQEGFESRIKHKRGHLSQIANELEEVVRAVVNDDYNARQALMKLDGKTYAAVIADVEYQRRHLVFPGFVYETPIESLKELPKYYAAMAYRLERLQNQLSKDLKYTADLAEIRQQMDELEEAYPGVLTMESSIKYRWMLEEYRVSLFAQQLKTRFPISKKRLEKQWQGVLTERRDTII</sequence>
<dbReference type="InterPro" id="IPR010222">
    <property type="entry name" value="RNA_helicase_HrpA"/>
</dbReference>
<dbReference type="PANTHER" id="PTHR18934:SF99">
    <property type="entry name" value="ATP-DEPENDENT RNA HELICASE DHX37-RELATED"/>
    <property type="match status" value="1"/>
</dbReference>
<gene>
    <name evidence="7" type="ORF">OPDIPICF_01267</name>
</gene>
<dbReference type="EMBL" id="CACSIO010000012">
    <property type="protein sequence ID" value="CAA0107854.1"/>
    <property type="molecule type" value="Genomic_DNA"/>
</dbReference>
<dbReference type="PROSITE" id="PS51192">
    <property type="entry name" value="HELICASE_ATP_BIND_1"/>
    <property type="match status" value="1"/>
</dbReference>
<dbReference type="GO" id="GO:0016787">
    <property type="term" value="F:hydrolase activity"/>
    <property type="evidence" value="ECO:0007669"/>
    <property type="project" value="UniProtKB-KW"/>
</dbReference>
<dbReference type="Pfam" id="PF00271">
    <property type="entry name" value="Helicase_C"/>
    <property type="match status" value="1"/>
</dbReference>
<dbReference type="Pfam" id="PF00270">
    <property type="entry name" value="DEAD"/>
    <property type="match status" value="1"/>
</dbReference>
<dbReference type="Proteomes" id="UP000441399">
    <property type="component" value="Unassembled WGS sequence"/>
</dbReference>
<accession>A0A5S9PSY3</accession>
<keyword evidence="4" id="KW-0067">ATP-binding</keyword>
<dbReference type="SUPFAM" id="SSF52540">
    <property type="entry name" value="P-loop containing nucleoside triphosphate hydrolases"/>
    <property type="match status" value="1"/>
</dbReference>
<feature type="domain" description="Helicase C-terminal" evidence="6">
    <location>
        <begin position="278"/>
        <end position="455"/>
    </location>
</feature>
<dbReference type="SMART" id="SM00487">
    <property type="entry name" value="DEXDc"/>
    <property type="match status" value="1"/>
</dbReference>
<dbReference type="Gene3D" id="3.40.50.300">
    <property type="entry name" value="P-loop containing nucleotide triphosphate hydrolases"/>
    <property type="match status" value="2"/>
</dbReference>
<evidence type="ECO:0000256" key="1">
    <source>
        <dbReference type="ARBA" id="ARBA00022741"/>
    </source>
</evidence>
<feature type="domain" description="Helicase ATP-binding" evidence="5">
    <location>
        <begin position="90"/>
        <end position="253"/>
    </location>
</feature>
<evidence type="ECO:0000313" key="8">
    <source>
        <dbReference type="Proteomes" id="UP000441399"/>
    </source>
</evidence>
<dbReference type="PROSITE" id="PS51194">
    <property type="entry name" value="HELICASE_CTER"/>
    <property type="match status" value="1"/>
</dbReference>